<keyword evidence="1" id="KW-0175">Coiled coil</keyword>
<name>H8ZDM8_NEMA1</name>
<gene>
    <name evidence="2" type="ORF">NERG_01699</name>
</gene>
<accession>H8ZDM8</accession>
<dbReference type="HOGENOM" id="CLU_2923160_0_0_1"/>
<evidence type="ECO:0000256" key="1">
    <source>
        <dbReference type="SAM" id="Coils"/>
    </source>
</evidence>
<reference evidence="2" key="1">
    <citation type="submission" date="2011-03" db="EMBL/GenBank/DDBJ databases">
        <title>The Genome Sequence of Nematocida sp1 strain ERTm2.</title>
        <authorList>
            <consortium name="The Broad Institute Genome Sequencing Platform"/>
            <consortium name="The Broad Institute Genome Sequencing Center for Infectious Disease"/>
            <person name="Cuomo C."/>
            <person name="Troemel E."/>
            <person name="Young S.K."/>
            <person name="Zeng Q."/>
            <person name="Gargeya S."/>
            <person name="Fitzgerald M."/>
            <person name="Haas B."/>
            <person name="Abouelleil A."/>
            <person name="Alvarado L."/>
            <person name="Arachchi H.M."/>
            <person name="Berlin A."/>
            <person name="Brown A."/>
            <person name="Chapman S.B."/>
            <person name="Chen Z."/>
            <person name="Dunbar C."/>
            <person name="Freedman E."/>
            <person name="Gearin G."/>
            <person name="Gellesch M."/>
            <person name="Goldberg J."/>
            <person name="Griggs A."/>
            <person name="Gujja S."/>
            <person name="Heilman E.R."/>
            <person name="Heiman D."/>
            <person name="Howarth C."/>
            <person name="Larson L."/>
            <person name="Lui A."/>
            <person name="MacDonald P.J.P."/>
            <person name="Mehta T."/>
            <person name="Montmayeur A."/>
            <person name="Murphy C."/>
            <person name="Neiman D."/>
            <person name="Pearson M."/>
            <person name="Priest M."/>
            <person name="Roberts A."/>
            <person name="Saif S."/>
            <person name="Shea T."/>
            <person name="Shenoy N."/>
            <person name="Sisk P."/>
            <person name="Stolte C."/>
            <person name="Sykes S."/>
            <person name="White J."/>
            <person name="Yandava C."/>
            <person name="Wortman J."/>
            <person name="Nusbaum C."/>
            <person name="Birren B."/>
        </authorList>
    </citation>
    <scope>NUCLEOTIDE SEQUENCE</scope>
    <source>
        <strain evidence="2">ERTm2</strain>
    </source>
</reference>
<proteinExistence type="predicted"/>
<evidence type="ECO:0000313" key="2">
    <source>
        <dbReference type="EMBL" id="EHY65253.1"/>
    </source>
</evidence>
<dbReference type="AlphaFoldDB" id="H8ZDM8"/>
<feature type="coiled-coil region" evidence="1">
    <location>
        <begin position="24"/>
        <end position="58"/>
    </location>
</feature>
<dbReference type="Proteomes" id="UP000005622">
    <property type="component" value="Unassembled WGS sequence"/>
</dbReference>
<sequence>MKDAENTTCEIEFEEEEDDLMFSSEEKEKTISDEEDVMRKLEEQISEITLKKSEENTSFSQ</sequence>
<dbReference type="EMBL" id="JH604636">
    <property type="protein sequence ID" value="EHY65253.1"/>
    <property type="molecule type" value="Genomic_DNA"/>
</dbReference>
<organism evidence="2">
    <name type="scientific">Nematocida ausubeli (strain ATCC PRA-371 / ERTm2)</name>
    <name type="common">Nematode killer fungus</name>
    <dbReference type="NCBI Taxonomy" id="1913371"/>
    <lineage>
        <taxon>Eukaryota</taxon>
        <taxon>Fungi</taxon>
        <taxon>Fungi incertae sedis</taxon>
        <taxon>Microsporidia</taxon>
        <taxon>Nematocida</taxon>
    </lineage>
</organism>
<protein>
    <submittedName>
        <fullName evidence="2">Uncharacterized protein</fullName>
    </submittedName>
</protein>